<organism evidence="2 3">
    <name type="scientific">Favolaschia claudopus</name>
    <dbReference type="NCBI Taxonomy" id="2862362"/>
    <lineage>
        <taxon>Eukaryota</taxon>
        <taxon>Fungi</taxon>
        <taxon>Dikarya</taxon>
        <taxon>Basidiomycota</taxon>
        <taxon>Agaricomycotina</taxon>
        <taxon>Agaricomycetes</taxon>
        <taxon>Agaricomycetidae</taxon>
        <taxon>Agaricales</taxon>
        <taxon>Marasmiineae</taxon>
        <taxon>Mycenaceae</taxon>
        <taxon>Favolaschia</taxon>
    </lineage>
</organism>
<dbReference type="Proteomes" id="UP001362999">
    <property type="component" value="Unassembled WGS sequence"/>
</dbReference>
<evidence type="ECO:0000313" key="3">
    <source>
        <dbReference type="Proteomes" id="UP001362999"/>
    </source>
</evidence>
<evidence type="ECO:0000313" key="2">
    <source>
        <dbReference type="EMBL" id="KAK7052579.1"/>
    </source>
</evidence>
<comment type="caution">
    <text evidence="2">The sequence shown here is derived from an EMBL/GenBank/DDBJ whole genome shotgun (WGS) entry which is preliminary data.</text>
</comment>
<dbReference type="CDD" id="cd21037">
    <property type="entry name" value="MLKL_NTD"/>
    <property type="match status" value="1"/>
</dbReference>
<feature type="region of interest" description="Disordered" evidence="1">
    <location>
        <begin position="276"/>
        <end position="328"/>
    </location>
</feature>
<proteinExistence type="predicted"/>
<sequence length="328" mass="35365">MRATEYTTAASIAHSRAQRFLKRLSPLSLLIPHSKRSQTSPSSGSRGKELHPSRSYSEGTVVPARETITEPKKSRPIIDAETRRTATNALYVSLKMLSNISSRTPLSAPLSAIIDPLLDLTDRFEQTSINAQNLTQLSDRIDRLTPVVARLAANNPEEGQVFIESLERVLGSIFMDLQAAEAAGKLARFFNADDNTATIEKHNTALTQLLTDSMFAAVHEVNRRVHEMGFESPSEWEVTGGLGGMGGPSEKLGGKGGRGEGPQLNFVPDYRLPGNMKLSGGTGGQGGASLEAGGRGGTGKGPVLNWRPPRKAFTYPSDHGSPKKEYMP</sequence>
<gene>
    <name evidence="2" type="ORF">R3P38DRAFT_1650882</name>
</gene>
<dbReference type="AlphaFoldDB" id="A0AAW0DNI4"/>
<dbReference type="InterPro" id="IPR059179">
    <property type="entry name" value="MLKL-like_MCAfunc"/>
</dbReference>
<evidence type="ECO:0000256" key="1">
    <source>
        <dbReference type="SAM" id="MobiDB-lite"/>
    </source>
</evidence>
<name>A0AAW0DNI4_9AGAR</name>
<keyword evidence="3" id="KW-1185">Reference proteome</keyword>
<accession>A0AAW0DNI4</accession>
<feature type="compositionally biased region" description="Gly residues" evidence="1">
    <location>
        <begin position="280"/>
        <end position="300"/>
    </location>
</feature>
<dbReference type="EMBL" id="JAWWNJ010000007">
    <property type="protein sequence ID" value="KAK7052579.1"/>
    <property type="molecule type" value="Genomic_DNA"/>
</dbReference>
<protein>
    <submittedName>
        <fullName evidence="2">Uncharacterized protein</fullName>
    </submittedName>
</protein>
<feature type="region of interest" description="Disordered" evidence="1">
    <location>
        <begin position="31"/>
        <end position="72"/>
    </location>
</feature>
<reference evidence="2 3" key="1">
    <citation type="journal article" date="2024" name="J Genomics">
        <title>Draft genome sequencing and assembly of Favolaschia claudopus CIRM-BRFM 2984 isolated from oak limbs.</title>
        <authorList>
            <person name="Navarro D."/>
            <person name="Drula E."/>
            <person name="Chaduli D."/>
            <person name="Cazenave R."/>
            <person name="Ahrendt S."/>
            <person name="Wang J."/>
            <person name="Lipzen A."/>
            <person name="Daum C."/>
            <person name="Barry K."/>
            <person name="Grigoriev I.V."/>
            <person name="Favel A."/>
            <person name="Rosso M.N."/>
            <person name="Martin F."/>
        </authorList>
    </citation>
    <scope>NUCLEOTIDE SEQUENCE [LARGE SCALE GENOMIC DNA]</scope>
    <source>
        <strain evidence="2 3">CIRM-BRFM 2984</strain>
    </source>
</reference>